<evidence type="ECO:0000259" key="2">
    <source>
        <dbReference type="PROSITE" id="PS50975"/>
    </source>
</evidence>
<keyword evidence="1" id="KW-0067">ATP-binding</keyword>
<dbReference type="AlphaFoldDB" id="A0A8J6T3C4"/>
<reference evidence="3 4" key="1">
    <citation type="submission" date="2020-08" db="EMBL/GenBank/DDBJ databases">
        <title>Bridging the membrane lipid divide: bacteria of the FCB group superphylum have the potential to synthesize archaeal ether lipids.</title>
        <authorList>
            <person name="Villanueva L."/>
            <person name="Von Meijenfeldt F.A.B."/>
            <person name="Westbye A.B."/>
            <person name="Yadav S."/>
            <person name="Hopmans E.C."/>
            <person name="Dutilh B.E."/>
            <person name="Sinninghe Damste J.S."/>
        </authorList>
    </citation>
    <scope>NUCLEOTIDE SEQUENCE [LARGE SCALE GENOMIC DNA]</scope>
    <source>
        <strain evidence="3">NIOZ-UU27</strain>
    </source>
</reference>
<protein>
    <submittedName>
        <fullName evidence="3">ATP-grasp domain-containing protein</fullName>
    </submittedName>
</protein>
<dbReference type="GO" id="GO:0005524">
    <property type="term" value="F:ATP binding"/>
    <property type="evidence" value="ECO:0007669"/>
    <property type="project" value="UniProtKB-UniRule"/>
</dbReference>
<accession>A0A8J6T3C4</accession>
<dbReference type="Pfam" id="PF02655">
    <property type="entry name" value="ATP-grasp_3"/>
    <property type="match status" value="1"/>
</dbReference>
<comment type="caution">
    <text evidence="3">The sequence shown here is derived from an EMBL/GenBank/DDBJ whole genome shotgun (WGS) entry which is preliminary data.</text>
</comment>
<dbReference type="Gene3D" id="3.30.470.20">
    <property type="entry name" value="ATP-grasp fold, B domain"/>
    <property type="match status" value="1"/>
</dbReference>
<feature type="domain" description="ATP-grasp" evidence="2">
    <location>
        <begin position="134"/>
        <end position="355"/>
    </location>
</feature>
<keyword evidence="1" id="KW-0547">Nucleotide-binding</keyword>
<proteinExistence type="predicted"/>
<evidence type="ECO:0000256" key="1">
    <source>
        <dbReference type="PROSITE-ProRule" id="PRU00409"/>
    </source>
</evidence>
<dbReference type="PROSITE" id="PS50975">
    <property type="entry name" value="ATP_GRASP"/>
    <property type="match status" value="1"/>
</dbReference>
<dbReference type="SUPFAM" id="SSF56059">
    <property type="entry name" value="Glutathione synthetase ATP-binding domain-like"/>
    <property type="match status" value="1"/>
</dbReference>
<name>A0A8J6T3C4_9DELT</name>
<dbReference type="Proteomes" id="UP000650524">
    <property type="component" value="Unassembled WGS sequence"/>
</dbReference>
<dbReference type="InterPro" id="IPR003806">
    <property type="entry name" value="ATP-grasp_PylC-type"/>
</dbReference>
<dbReference type="GO" id="GO:0046872">
    <property type="term" value="F:metal ion binding"/>
    <property type="evidence" value="ECO:0007669"/>
    <property type="project" value="InterPro"/>
</dbReference>
<gene>
    <name evidence="3" type="ORF">H8E19_09775</name>
</gene>
<organism evidence="3 4">
    <name type="scientific">Candidatus Desulfacyla euxinica</name>
    <dbReference type="NCBI Taxonomy" id="2841693"/>
    <lineage>
        <taxon>Bacteria</taxon>
        <taxon>Deltaproteobacteria</taxon>
        <taxon>Candidatus Desulfacyla</taxon>
    </lineage>
</organism>
<evidence type="ECO:0000313" key="3">
    <source>
        <dbReference type="EMBL" id="MBC8177680.1"/>
    </source>
</evidence>
<dbReference type="EMBL" id="JACNJD010000225">
    <property type="protein sequence ID" value="MBC8177680.1"/>
    <property type="molecule type" value="Genomic_DNA"/>
</dbReference>
<evidence type="ECO:0000313" key="4">
    <source>
        <dbReference type="Proteomes" id="UP000650524"/>
    </source>
</evidence>
<sequence length="480" mass="54537">MFLRELDHVSDLFESVSGTFVGVGMTAFPRIIPSYFSDSYCIISLRKTGDLPQLRKKAKIFCLEEETGGALPSNARDSARLLAHQLTTDYLNKLPDPKHLLLYQNYPDLERLAKKEGWILLANPADLRLRLRERAFFQHMGAALDLRLVPGAIWPIEVIRERGYEEWTSMLGPELVIQLPDIGQGGGRGTFFVRSAEAYDLLVERLRGDSWRDVRLKSVSIRKFVEGIPVSMAICITRHGNLISGLQEQLVDLPYCKGFLEDGIFCGHVWDKTPWPPAIQEDALKQADRIGGYVASLGYRGILGIDFIIDEGGREICPIEINPRFTGAFPMLSLLHLQHGIIPLDVFHMLEFLDLPYQLDVEELNKQYARPIEGSHLLLFLPLRGQKVRFDRLLPGLYQYEPGEKRFFFRRDAMEYRDIQNENQFVLVDGPPNIGGNNAVSTDPLGRLCHTLFSYPVVDKDGVMSKHARVALEWIYGISH</sequence>
<dbReference type="InterPro" id="IPR011761">
    <property type="entry name" value="ATP-grasp"/>
</dbReference>